<accession>A0AAN8FNI4</accession>
<sequence length="628" mass="71048">MITFFSVPDCLFLQVVTEEKDTSIKESDAAPYRADTYSTWVSIRDVLAKIPSRRLTLSDVLVYVDPLDATQEYTEGLTEYVTVMTCVVFKGEPIFGAIYRPFSNETVVGVKGWGVMTSSEEKLTPVDLKDTVKKIVVSRSHAGAVEKLAKLSFGDDYVVEPAGGSGYKTLRLLNGTAELYIHRTAIKKWDTCAGDAILRAFGGAMLDLEGSLLRINLQRHLPHENSMLPCSIHGVSSPFLFLHLERGVEWNRVRTLFQSEDVEELKECLAILSMWRSRMGNSIPVALSCSEMLVRLAISELQIANEADQWMKMEELKMQHCIVIIRFINYVNEIGQRQRQTSIVRAVQQLGIPSWLVEIRHNASHSHVPPIGTLRMGSEFCREWIWNNFWTRQPYEAMRSAGAVDTNSDVVAEEASIRDQKIRHAIIAFALWRNKAGEPEGGRESWSLYNASSQKPGKRMTEALANCWKASDPKLDFLRIFVGDGLLTMTEKQLEVARYSVSEGNGVRKENGTFNEGWVIPFALQVYWKPLFVMVYEGKVVSELIINLLVRLASADNPPFVEHQLVSWTKFFLEPCVEFNTKLHSLTTFLVLEDCSISEGQANHPKRIAAVFKTIHCLPSWQQDARTR</sequence>
<keyword evidence="10 15" id="KW-0460">Magnesium</keyword>
<dbReference type="GO" id="GO:0046872">
    <property type="term" value="F:metal ion binding"/>
    <property type="evidence" value="ECO:0007669"/>
    <property type="project" value="UniProtKB-KW"/>
</dbReference>
<feature type="binding site" evidence="15">
    <location>
        <position position="67"/>
    </location>
    <ligand>
        <name>Mg(2+)</name>
        <dbReference type="ChEBI" id="CHEBI:18420"/>
        <label>1</label>
        <note>catalytic</note>
    </ligand>
</feature>
<dbReference type="PROSITE" id="PS00630">
    <property type="entry name" value="IMP_2"/>
    <property type="match status" value="1"/>
</dbReference>
<dbReference type="Proteomes" id="UP001331761">
    <property type="component" value="Unassembled WGS sequence"/>
</dbReference>
<dbReference type="EMBL" id="WIXE01004923">
    <property type="protein sequence ID" value="KAK5982601.1"/>
    <property type="molecule type" value="Genomic_DNA"/>
</dbReference>
<evidence type="ECO:0000256" key="1">
    <source>
        <dbReference type="ARBA" id="ARBA00001033"/>
    </source>
</evidence>
<dbReference type="AlphaFoldDB" id="A0AAN8FNI4"/>
<dbReference type="GO" id="GO:0006364">
    <property type="term" value="P:rRNA processing"/>
    <property type="evidence" value="ECO:0007669"/>
    <property type="project" value="InterPro"/>
</dbReference>
<dbReference type="GO" id="GO:0016020">
    <property type="term" value="C:membrane"/>
    <property type="evidence" value="ECO:0007669"/>
    <property type="project" value="UniProtKB-SubCell"/>
</dbReference>
<keyword evidence="11" id="KW-1133">Transmembrane helix</keyword>
<dbReference type="GO" id="GO:0008254">
    <property type="term" value="F:3'-nucleotidase activity"/>
    <property type="evidence" value="ECO:0007669"/>
    <property type="project" value="TreeGrafter"/>
</dbReference>
<comment type="subcellular location">
    <subcellularLocation>
        <location evidence="3">Membrane</location>
        <topology evidence="3">Single-pass membrane protein</topology>
    </subcellularLocation>
</comment>
<dbReference type="Pfam" id="PF04031">
    <property type="entry name" value="Las1"/>
    <property type="match status" value="1"/>
</dbReference>
<evidence type="ECO:0000256" key="6">
    <source>
        <dbReference type="ARBA" id="ARBA00013106"/>
    </source>
</evidence>
<gene>
    <name evidence="16" type="ORF">GCK32_003291</name>
</gene>
<dbReference type="Pfam" id="PF00459">
    <property type="entry name" value="Inositol_P"/>
    <property type="match status" value="1"/>
</dbReference>
<comment type="pathway">
    <text evidence="4">Polyol metabolism; myo-inositol biosynthesis; myo-inositol from D-glucose 6-phosphate: step 2/2.</text>
</comment>
<feature type="binding site" evidence="15">
    <location>
        <position position="65"/>
    </location>
    <ligand>
        <name>Mg(2+)</name>
        <dbReference type="ChEBI" id="CHEBI:18420"/>
        <label>1</label>
        <note>catalytic</note>
    </ligand>
</feature>
<proteinExistence type="inferred from homology"/>
<comment type="caution">
    <text evidence="16">The sequence shown here is derived from an EMBL/GenBank/DDBJ whole genome shotgun (WGS) entry which is preliminary data.</text>
</comment>
<comment type="catalytic activity">
    <reaction evidence="1">
        <text>a myo-inositol phosphate + H2O = myo-inositol + phosphate</text>
        <dbReference type="Rhea" id="RHEA:24056"/>
        <dbReference type="ChEBI" id="CHEBI:15377"/>
        <dbReference type="ChEBI" id="CHEBI:17268"/>
        <dbReference type="ChEBI" id="CHEBI:43474"/>
        <dbReference type="ChEBI" id="CHEBI:84139"/>
        <dbReference type="EC" id="3.1.3.25"/>
    </reaction>
</comment>
<feature type="binding site" evidence="15">
    <location>
        <position position="68"/>
    </location>
    <ligand>
        <name>Mg(2+)</name>
        <dbReference type="ChEBI" id="CHEBI:18420"/>
        <label>1</label>
        <note>catalytic</note>
    </ligand>
</feature>
<dbReference type="InterPro" id="IPR050725">
    <property type="entry name" value="CysQ/Inositol_MonoPase"/>
</dbReference>
<protein>
    <recommendedName>
        <fullName evidence="6">inositol-phosphate phosphatase</fullName>
        <ecNumber evidence="6">3.1.3.25</ecNumber>
    </recommendedName>
    <alternativeName>
        <fullName evidence="14">Inositol-1(or 4)-monophosphatase 3</fullName>
    </alternativeName>
    <alternativeName>
        <fullName evidence="13">Myo-inositol monophosphatase A3</fullName>
    </alternativeName>
</protein>
<comment type="similarity">
    <text evidence="5">Belongs to the inositol monophosphatase superfamily.</text>
</comment>
<evidence type="ECO:0000256" key="3">
    <source>
        <dbReference type="ARBA" id="ARBA00004167"/>
    </source>
</evidence>
<dbReference type="PANTHER" id="PTHR43028:SF4">
    <property type="entry name" value="INOSITOL MONOPHOSPHATASE 3"/>
    <property type="match status" value="1"/>
</dbReference>
<keyword evidence="17" id="KW-1185">Reference proteome</keyword>
<feature type="binding site" evidence="15">
    <location>
        <position position="190"/>
    </location>
    <ligand>
        <name>Mg(2+)</name>
        <dbReference type="ChEBI" id="CHEBI:18420"/>
        <label>1</label>
        <note>catalytic</note>
    </ligand>
</feature>
<dbReference type="InterPro" id="IPR020550">
    <property type="entry name" value="Inositol_monophosphatase_CS"/>
</dbReference>
<dbReference type="GO" id="GO:0012505">
    <property type="term" value="C:endomembrane system"/>
    <property type="evidence" value="ECO:0007669"/>
    <property type="project" value="TreeGrafter"/>
</dbReference>
<dbReference type="PANTHER" id="PTHR43028">
    <property type="entry name" value="3'(2'),5'-BISPHOSPHATE NUCLEOTIDASE 1"/>
    <property type="match status" value="1"/>
</dbReference>
<dbReference type="FunFam" id="3.30.540.10:FF:000012">
    <property type="entry name" value="Blast:Putative inositol monophosphatase 3"/>
    <property type="match status" value="1"/>
</dbReference>
<evidence type="ECO:0000256" key="2">
    <source>
        <dbReference type="ARBA" id="ARBA00001946"/>
    </source>
</evidence>
<evidence type="ECO:0000256" key="7">
    <source>
        <dbReference type="ARBA" id="ARBA00022692"/>
    </source>
</evidence>
<dbReference type="GO" id="GO:0090730">
    <property type="term" value="C:Las1 complex"/>
    <property type="evidence" value="ECO:0007669"/>
    <property type="project" value="InterPro"/>
</dbReference>
<reference evidence="16 17" key="1">
    <citation type="submission" date="2019-10" db="EMBL/GenBank/DDBJ databases">
        <title>Assembly and Annotation for the nematode Trichostrongylus colubriformis.</title>
        <authorList>
            <person name="Martin J."/>
        </authorList>
    </citation>
    <scope>NUCLEOTIDE SEQUENCE [LARGE SCALE GENOMIC DNA]</scope>
    <source>
        <strain evidence="16">G859</strain>
        <tissue evidence="16">Whole worm</tissue>
    </source>
</reference>
<comment type="cofactor">
    <cofactor evidence="2 15">
        <name>Mg(2+)</name>
        <dbReference type="ChEBI" id="CHEBI:18420"/>
    </cofactor>
</comment>
<keyword evidence="7" id="KW-0812">Transmembrane</keyword>
<dbReference type="Gene3D" id="3.30.540.10">
    <property type="entry name" value="Fructose-1,6-Bisphosphatase, subunit A, domain 1"/>
    <property type="match status" value="1"/>
</dbReference>
<evidence type="ECO:0000256" key="8">
    <source>
        <dbReference type="ARBA" id="ARBA00022723"/>
    </source>
</evidence>
<keyword evidence="8 15" id="KW-0479">Metal-binding</keyword>
<evidence type="ECO:0000256" key="11">
    <source>
        <dbReference type="ARBA" id="ARBA00022989"/>
    </source>
</evidence>
<feature type="non-terminal residue" evidence="16">
    <location>
        <position position="628"/>
    </location>
</feature>
<name>A0AAN8FNI4_TRICO</name>
<evidence type="ECO:0000256" key="12">
    <source>
        <dbReference type="ARBA" id="ARBA00023136"/>
    </source>
</evidence>
<evidence type="ECO:0000313" key="16">
    <source>
        <dbReference type="EMBL" id="KAK5982601.1"/>
    </source>
</evidence>
<dbReference type="GO" id="GO:0004519">
    <property type="term" value="F:endonuclease activity"/>
    <property type="evidence" value="ECO:0007669"/>
    <property type="project" value="InterPro"/>
</dbReference>
<dbReference type="InterPro" id="IPR007174">
    <property type="entry name" value="Las1"/>
</dbReference>
<evidence type="ECO:0000256" key="14">
    <source>
        <dbReference type="ARBA" id="ARBA00042949"/>
    </source>
</evidence>
<evidence type="ECO:0000256" key="9">
    <source>
        <dbReference type="ARBA" id="ARBA00022801"/>
    </source>
</evidence>
<dbReference type="GO" id="GO:0052834">
    <property type="term" value="F:inositol monophosphate phosphatase activity"/>
    <property type="evidence" value="ECO:0007669"/>
    <property type="project" value="UniProtKB-EC"/>
</dbReference>
<evidence type="ECO:0000256" key="4">
    <source>
        <dbReference type="ARBA" id="ARBA00005152"/>
    </source>
</evidence>
<dbReference type="EC" id="3.1.3.25" evidence="6"/>
<dbReference type="InterPro" id="IPR000760">
    <property type="entry name" value="Inositol_monophosphatase-like"/>
</dbReference>
<organism evidence="16 17">
    <name type="scientific">Trichostrongylus colubriformis</name>
    <name type="common">Black scour worm</name>
    <dbReference type="NCBI Taxonomy" id="6319"/>
    <lineage>
        <taxon>Eukaryota</taxon>
        <taxon>Metazoa</taxon>
        <taxon>Ecdysozoa</taxon>
        <taxon>Nematoda</taxon>
        <taxon>Chromadorea</taxon>
        <taxon>Rhabditida</taxon>
        <taxon>Rhabditina</taxon>
        <taxon>Rhabditomorpha</taxon>
        <taxon>Strongyloidea</taxon>
        <taxon>Trichostrongylidae</taxon>
        <taxon>Trichostrongylus</taxon>
    </lineage>
</organism>
<dbReference type="Gene3D" id="3.40.190.80">
    <property type="match status" value="1"/>
</dbReference>
<evidence type="ECO:0000256" key="10">
    <source>
        <dbReference type="ARBA" id="ARBA00022842"/>
    </source>
</evidence>
<keyword evidence="9" id="KW-0378">Hydrolase</keyword>
<dbReference type="GO" id="GO:0046854">
    <property type="term" value="P:phosphatidylinositol phosphate biosynthetic process"/>
    <property type="evidence" value="ECO:0007669"/>
    <property type="project" value="InterPro"/>
</dbReference>
<evidence type="ECO:0000256" key="5">
    <source>
        <dbReference type="ARBA" id="ARBA00009759"/>
    </source>
</evidence>
<evidence type="ECO:0000256" key="15">
    <source>
        <dbReference type="PIRSR" id="PIRSR600760-2"/>
    </source>
</evidence>
<evidence type="ECO:0000313" key="17">
    <source>
        <dbReference type="Proteomes" id="UP001331761"/>
    </source>
</evidence>
<keyword evidence="12" id="KW-0472">Membrane</keyword>
<feature type="binding site" evidence="15">
    <location>
        <position position="18"/>
    </location>
    <ligand>
        <name>Mg(2+)</name>
        <dbReference type="ChEBI" id="CHEBI:18420"/>
        <label>1</label>
        <note>catalytic</note>
    </ligand>
</feature>
<evidence type="ECO:0000256" key="13">
    <source>
        <dbReference type="ARBA" id="ARBA00042119"/>
    </source>
</evidence>
<dbReference type="SUPFAM" id="SSF56655">
    <property type="entry name" value="Carbohydrate phosphatase"/>
    <property type="match status" value="1"/>
</dbReference>